<evidence type="ECO:0000256" key="7">
    <source>
        <dbReference type="ARBA" id="ARBA00023136"/>
    </source>
</evidence>
<dbReference type="GO" id="GO:0005351">
    <property type="term" value="F:carbohydrate:proton symporter activity"/>
    <property type="evidence" value="ECO:0007669"/>
    <property type="project" value="TreeGrafter"/>
</dbReference>
<dbReference type="PROSITE" id="PS00216">
    <property type="entry name" value="SUGAR_TRANSPORT_1"/>
    <property type="match status" value="1"/>
</dbReference>
<keyword evidence="13" id="KW-1185">Reference proteome</keyword>
<keyword evidence="7 10" id="KW-0472">Membrane</keyword>
<comment type="subcellular location">
    <subcellularLocation>
        <location evidence="1">Membrane</location>
        <topology evidence="1">Multi-pass membrane protein</topology>
    </subcellularLocation>
</comment>
<dbReference type="EMBL" id="VNKQ01000015">
    <property type="protein sequence ID" value="KAG0646414.1"/>
    <property type="molecule type" value="Genomic_DNA"/>
</dbReference>
<dbReference type="FunFam" id="1.20.1250.20:FF:000026">
    <property type="entry name" value="MFS quinate transporter QutD"/>
    <property type="match status" value="1"/>
</dbReference>
<gene>
    <name evidence="12" type="ORF">D0Z07_7591</name>
</gene>
<dbReference type="InterPro" id="IPR020846">
    <property type="entry name" value="MFS_dom"/>
</dbReference>
<evidence type="ECO:0000256" key="8">
    <source>
        <dbReference type="ARBA" id="ARBA00043213"/>
    </source>
</evidence>
<keyword evidence="3 9" id="KW-0813">Transport</keyword>
<evidence type="ECO:0000256" key="4">
    <source>
        <dbReference type="ARBA" id="ARBA00022692"/>
    </source>
</evidence>
<dbReference type="PANTHER" id="PTHR48022:SF34">
    <property type="entry name" value="MAJOR FACILITATOR SUPERFAMILY (MFS) PROFILE DOMAIN-CONTAINING PROTEIN-RELATED"/>
    <property type="match status" value="1"/>
</dbReference>
<proteinExistence type="inferred from homology"/>
<dbReference type="InterPro" id="IPR005828">
    <property type="entry name" value="MFS_sugar_transport-like"/>
</dbReference>
<evidence type="ECO:0000256" key="6">
    <source>
        <dbReference type="ARBA" id="ARBA00022989"/>
    </source>
</evidence>
<sequence length="545" mass="60442">MGLLAILDKVEDRPTPPSVYNWRVYACGAVAGSAAIMIGYDSAFIGTTLALPSFKDEFHFEELGTKAVNLLNANIVSCYQAGAFWGALAAYVAAYYLGRSRGLAVFSAIFVVGAAMMLGANGARGLGLIYGGRVLAGFGVGGCSNLAPIYIAEISPPAIRGRLVCMFELGWQIGGLVGFWINYGVSTTMAPSHEQWLIPFAIQLIPSALLCVGSFWLHETPRWLMSKGQREKAIKNLCWIRQLPEDDIYIKEEVYAMDHNIELQEAAGGQGFWQPFKLLARSRKIQWRFFLGGMLFFWQNASGINAINYYSPTVFKSLGIVGTNTGLFTTGLFGVVKTCGTIIYLLFLIDQVGRRRLLMIGSVGGSLCMWYVGAYIKIAQPAKHPTAKLPPSGVSAVFFFYLWTAFYTPTWNPTPWVINSEIFDQNVRTLAQGSAAANNWFWNFLISRFTPQMFQTMGYGVYFFFAALMIWGAAFVYFLVPETKNIPLEGIDRLFDRRLTAHKAHKVVWAELQQEEEALRIGLTSGLEKEGALETTTHVENSDKV</sequence>
<dbReference type="GO" id="GO:0016020">
    <property type="term" value="C:membrane"/>
    <property type="evidence" value="ECO:0007669"/>
    <property type="project" value="UniProtKB-SubCell"/>
</dbReference>
<feature type="transmembrane region" description="Helical" evidence="10">
    <location>
        <begin position="196"/>
        <end position="217"/>
    </location>
</feature>
<protein>
    <recommendedName>
        <fullName evidence="8">Quinate transporter</fullName>
    </recommendedName>
</protein>
<feature type="transmembrane region" description="Helical" evidence="10">
    <location>
        <begin position="71"/>
        <end position="96"/>
    </location>
</feature>
<dbReference type="PANTHER" id="PTHR48022">
    <property type="entry name" value="PLASTIDIC GLUCOSE TRANSPORTER 4"/>
    <property type="match status" value="1"/>
</dbReference>
<keyword evidence="5" id="KW-0672">Quinate metabolism</keyword>
<dbReference type="PROSITE" id="PS00217">
    <property type="entry name" value="SUGAR_TRANSPORT_2"/>
    <property type="match status" value="1"/>
</dbReference>
<dbReference type="SUPFAM" id="SSF103473">
    <property type="entry name" value="MFS general substrate transporter"/>
    <property type="match status" value="1"/>
</dbReference>
<feature type="transmembrane region" description="Helical" evidence="10">
    <location>
        <begin position="24"/>
        <end position="51"/>
    </location>
</feature>
<dbReference type="PRINTS" id="PR00171">
    <property type="entry name" value="SUGRTRNSPORT"/>
</dbReference>
<feature type="transmembrane region" description="Helical" evidence="10">
    <location>
        <begin position="356"/>
        <end position="376"/>
    </location>
</feature>
<accession>A0A9P6VEK5</accession>
<comment type="caution">
    <text evidence="12">The sequence shown here is derived from an EMBL/GenBank/DDBJ whole genome shotgun (WGS) entry which is preliminary data.</text>
</comment>
<organism evidence="12 13">
    <name type="scientific">Hyphodiscus hymeniophilus</name>
    <dbReference type="NCBI Taxonomy" id="353542"/>
    <lineage>
        <taxon>Eukaryota</taxon>
        <taxon>Fungi</taxon>
        <taxon>Dikarya</taxon>
        <taxon>Ascomycota</taxon>
        <taxon>Pezizomycotina</taxon>
        <taxon>Leotiomycetes</taxon>
        <taxon>Helotiales</taxon>
        <taxon>Hyphodiscaceae</taxon>
        <taxon>Hyphodiscus</taxon>
    </lineage>
</organism>
<evidence type="ECO:0000256" key="5">
    <source>
        <dbReference type="ARBA" id="ARBA00022911"/>
    </source>
</evidence>
<feature type="transmembrane region" description="Helical" evidence="10">
    <location>
        <begin position="459"/>
        <end position="480"/>
    </location>
</feature>
<feature type="transmembrane region" description="Helical" evidence="10">
    <location>
        <begin position="327"/>
        <end position="349"/>
    </location>
</feature>
<evidence type="ECO:0000256" key="10">
    <source>
        <dbReference type="SAM" id="Phobius"/>
    </source>
</evidence>
<keyword evidence="6 10" id="KW-1133">Transmembrane helix</keyword>
<evidence type="ECO:0000256" key="1">
    <source>
        <dbReference type="ARBA" id="ARBA00004141"/>
    </source>
</evidence>
<evidence type="ECO:0000259" key="11">
    <source>
        <dbReference type="PROSITE" id="PS50850"/>
    </source>
</evidence>
<feature type="transmembrane region" description="Helical" evidence="10">
    <location>
        <begin position="163"/>
        <end position="184"/>
    </location>
</feature>
<dbReference type="Proteomes" id="UP000785200">
    <property type="component" value="Unassembled WGS sequence"/>
</dbReference>
<name>A0A9P6VEK5_9HELO</name>
<evidence type="ECO:0000256" key="9">
    <source>
        <dbReference type="RuleBase" id="RU003346"/>
    </source>
</evidence>
<dbReference type="InterPro" id="IPR036259">
    <property type="entry name" value="MFS_trans_sf"/>
</dbReference>
<evidence type="ECO:0000256" key="3">
    <source>
        <dbReference type="ARBA" id="ARBA00022448"/>
    </source>
</evidence>
<feature type="domain" description="Major facilitator superfamily (MFS) profile" evidence="11">
    <location>
        <begin position="27"/>
        <end position="484"/>
    </location>
</feature>
<feature type="transmembrane region" description="Helical" evidence="10">
    <location>
        <begin position="103"/>
        <end position="123"/>
    </location>
</feature>
<dbReference type="NCBIfam" id="TIGR00879">
    <property type="entry name" value="SP"/>
    <property type="match status" value="1"/>
</dbReference>
<reference evidence="12" key="1">
    <citation type="submission" date="2019-07" db="EMBL/GenBank/DDBJ databases">
        <title>Hyphodiscus hymeniophilus genome sequencing and assembly.</title>
        <authorList>
            <person name="Kramer G."/>
            <person name="Nodwell J."/>
        </authorList>
    </citation>
    <scope>NUCLEOTIDE SEQUENCE</scope>
    <source>
        <strain evidence="12">ATCC 34498</strain>
    </source>
</reference>
<dbReference type="Pfam" id="PF00083">
    <property type="entry name" value="Sugar_tr"/>
    <property type="match status" value="1"/>
</dbReference>
<dbReference type="InterPro" id="IPR005829">
    <property type="entry name" value="Sugar_transporter_CS"/>
</dbReference>
<keyword evidence="4 10" id="KW-0812">Transmembrane</keyword>
<evidence type="ECO:0000313" key="12">
    <source>
        <dbReference type="EMBL" id="KAG0646414.1"/>
    </source>
</evidence>
<dbReference type="AlphaFoldDB" id="A0A9P6VEK5"/>
<feature type="transmembrane region" description="Helical" evidence="10">
    <location>
        <begin position="287"/>
        <end position="307"/>
    </location>
</feature>
<dbReference type="InterPro" id="IPR003663">
    <property type="entry name" value="Sugar/inositol_transpt"/>
</dbReference>
<evidence type="ECO:0000313" key="13">
    <source>
        <dbReference type="Proteomes" id="UP000785200"/>
    </source>
</evidence>
<dbReference type="InterPro" id="IPR050360">
    <property type="entry name" value="MFS_Sugar_Transporters"/>
</dbReference>
<dbReference type="PROSITE" id="PS50850">
    <property type="entry name" value="MFS"/>
    <property type="match status" value="1"/>
</dbReference>
<dbReference type="Gene3D" id="1.20.1250.20">
    <property type="entry name" value="MFS general substrate transporter like domains"/>
    <property type="match status" value="1"/>
</dbReference>
<evidence type="ECO:0000256" key="2">
    <source>
        <dbReference type="ARBA" id="ARBA00010992"/>
    </source>
</evidence>
<feature type="transmembrane region" description="Helical" evidence="10">
    <location>
        <begin position="129"/>
        <end position="151"/>
    </location>
</feature>
<dbReference type="OrthoDB" id="508119at2759"/>
<comment type="similarity">
    <text evidence="2 9">Belongs to the major facilitator superfamily. Sugar transporter (TC 2.A.1.1) family.</text>
</comment>